<keyword evidence="2" id="KW-1185">Reference proteome</keyword>
<name>A0A067P7Q3_9AGAM</name>
<dbReference type="InParanoid" id="A0A067P7Q3"/>
<evidence type="ECO:0000313" key="2">
    <source>
        <dbReference type="Proteomes" id="UP000027265"/>
    </source>
</evidence>
<dbReference type="Proteomes" id="UP000027265">
    <property type="component" value="Unassembled WGS sequence"/>
</dbReference>
<dbReference type="AlphaFoldDB" id="A0A067P7Q3"/>
<proteinExistence type="predicted"/>
<dbReference type="HOGENOM" id="CLU_1496431_0_0_1"/>
<evidence type="ECO:0000313" key="1">
    <source>
        <dbReference type="EMBL" id="KDQ49850.1"/>
    </source>
</evidence>
<gene>
    <name evidence="1" type="ORF">JAAARDRAFT_200502</name>
</gene>
<sequence length="180" mass="19360">MGATNIGALRDSRLPLNVDVDILNKYSRPFDHIEHIMVAIDASSRLLPEGKLLDTHAVSHGSSRFNSLASQTTSVANFCPLSTILTMPMDSGPHGASYCSLNENTLPHSRLCHKARSLDANSTSQLFAGLGNLNSVTGSVNSKPLWALEHIEDTKPRVRTLHSPLPALSYGALGPKPPRS</sequence>
<accession>A0A067P7Q3</accession>
<dbReference type="EMBL" id="KL197772">
    <property type="protein sequence ID" value="KDQ49850.1"/>
    <property type="molecule type" value="Genomic_DNA"/>
</dbReference>
<organism evidence="1 2">
    <name type="scientific">Jaapia argillacea MUCL 33604</name>
    <dbReference type="NCBI Taxonomy" id="933084"/>
    <lineage>
        <taxon>Eukaryota</taxon>
        <taxon>Fungi</taxon>
        <taxon>Dikarya</taxon>
        <taxon>Basidiomycota</taxon>
        <taxon>Agaricomycotina</taxon>
        <taxon>Agaricomycetes</taxon>
        <taxon>Agaricomycetidae</taxon>
        <taxon>Jaapiales</taxon>
        <taxon>Jaapiaceae</taxon>
        <taxon>Jaapia</taxon>
    </lineage>
</organism>
<protein>
    <submittedName>
        <fullName evidence="1">Uncharacterized protein</fullName>
    </submittedName>
</protein>
<reference evidence="2" key="1">
    <citation type="journal article" date="2014" name="Proc. Natl. Acad. Sci. U.S.A.">
        <title>Extensive sampling of basidiomycete genomes demonstrates inadequacy of the white-rot/brown-rot paradigm for wood decay fungi.</title>
        <authorList>
            <person name="Riley R."/>
            <person name="Salamov A.A."/>
            <person name="Brown D.W."/>
            <person name="Nagy L.G."/>
            <person name="Floudas D."/>
            <person name="Held B.W."/>
            <person name="Levasseur A."/>
            <person name="Lombard V."/>
            <person name="Morin E."/>
            <person name="Otillar R."/>
            <person name="Lindquist E.A."/>
            <person name="Sun H."/>
            <person name="LaButti K.M."/>
            <person name="Schmutz J."/>
            <person name="Jabbour D."/>
            <person name="Luo H."/>
            <person name="Baker S.E."/>
            <person name="Pisabarro A.G."/>
            <person name="Walton J.D."/>
            <person name="Blanchette R.A."/>
            <person name="Henrissat B."/>
            <person name="Martin F."/>
            <person name="Cullen D."/>
            <person name="Hibbett D.S."/>
            <person name="Grigoriev I.V."/>
        </authorList>
    </citation>
    <scope>NUCLEOTIDE SEQUENCE [LARGE SCALE GENOMIC DNA]</scope>
    <source>
        <strain evidence="2">MUCL 33604</strain>
    </source>
</reference>